<gene>
    <name evidence="2" type="ORF">E2C01_023063</name>
</gene>
<dbReference type="AlphaFoldDB" id="A0A5B7EA59"/>
<comment type="caution">
    <text evidence="2">The sequence shown here is derived from an EMBL/GenBank/DDBJ whole genome shotgun (WGS) entry which is preliminary data.</text>
</comment>
<feature type="region of interest" description="Disordered" evidence="1">
    <location>
        <begin position="79"/>
        <end position="145"/>
    </location>
</feature>
<sequence>MPMECGQPALPSGEVQARQRDERRDERCLIKGRRNRKRRGKVHMQGGCMVAWFATASDIRQLRLDQLLPWCLRRSDRPLAEIEASRVTKQAEDSGQARRRRRGDVSGHPRDERVEHGHQINKPIQGPQPQSTHRTLNPSLTVSTT</sequence>
<reference evidence="2 3" key="1">
    <citation type="submission" date="2019-05" db="EMBL/GenBank/DDBJ databases">
        <title>Another draft genome of Portunus trituberculatus and its Hox gene families provides insights of decapod evolution.</title>
        <authorList>
            <person name="Jeong J.-H."/>
            <person name="Song I."/>
            <person name="Kim S."/>
            <person name="Choi T."/>
            <person name="Kim D."/>
            <person name="Ryu S."/>
            <person name="Kim W."/>
        </authorList>
    </citation>
    <scope>NUCLEOTIDE SEQUENCE [LARGE SCALE GENOMIC DNA]</scope>
    <source>
        <tissue evidence="2">Muscle</tissue>
    </source>
</reference>
<proteinExistence type="predicted"/>
<dbReference type="EMBL" id="VSRR010002140">
    <property type="protein sequence ID" value="MPC29813.1"/>
    <property type="molecule type" value="Genomic_DNA"/>
</dbReference>
<feature type="compositionally biased region" description="Polar residues" evidence="1">
    <location>
        <begin position="127"/>
        <end position="145"/>
    </location>
</feature>
<feature type="region of interest" description="Disordered" evidence="1">
    <location>
        <begin position="1"/>
        <end position="23"/>
    </location>
</feature>
<evidence type="ECO:0000313" key="2">
    <source>
        <dbReference type="EMBL" id="MPC29813.1"/>
    </source>
</evidence>
<evidence type="ECO:0000313" key="3">
    <source>
        <dbReference type="Proteomes" id="UP000324222"/>
    </source>
</evidence>
<accession>A0A5B7EA59</accession>
<feature type="compositionally biased region" description="Basic and acidic residues" evidence="1">
    <location>
        <begin position="79"/>
        <end position="96"/>
    </location>
</feature>
<protein>
    <submittedName>
        <fullName evidence="2">Uncharacterized protein</fullName>
    </submittedName>
</protein>
<organism evidence="2 3">
    <name type="scientific">Portunus trituberculatus</name>
    <name type="common">Swimming crab</name>
    <name type="synonym">Neptunus trituberculatus</name>
    <dbReference type="NCBI Taxonomy" id="210409"/>
    <lineage>
        <taxon>Eukaryota</taxon>
        <taxon>Metazoa</taxon>
        <taxon>Ecdysozoa</taxon>
        <taxon>Arthropoda</taxon>
        <taxon>Crustacea</taxon>
        <taxon>Multicrustacea</taxon>
        <taxon>Malacostraca</taxon>
        <taxon>Eumalacostraca</taxon>
        <taxon>Eucarida</taxon>
        <taxon>Decapoda</taxon>
        <taxon>Pleocyemata</taxon>
        <taxon>Brachyura</taxon>
        <taxon>Eubrachyura</taxon>
        <taxon>Portunoidea</taxon>
        <taxon>Portunidae</taxon>
        <taxon>Portuninae</taxon>
        <taxon>Portunus</taxon>
    </lineage>
</organism>
<evidence type="ECO:0000256" key="1">
    <source>
        <dbReference type="SAM" id="MobiDB-lite"/>
    </source>
</evidence>
<dbReference type="Proteomes" id="UP000324222">
    <property type="component" value="Unassembled WGS sequence"/>
</dbReference>
<feature type="compositionally biased region" description="Basic and acidic residues" evidence="1">
    <location>
        <begin position="103"/>
        <end position="118"/>
    </location>
</feature>
<name>A0A5B7EA59_PORTR</name>
<keyword evidence="3" id="KW-1185">Reference proteome</keyword>